<dbReference type="CDD" id="cd23992">
    <property type="entry name" value="PBP_GOBP"/>
    <property type="match status" value="1"/>
</dbReference>
<keyword evidence="8" id="KW-1185">Reference proteome</keyword>
<evidence type="ECO:0000256" key="4">
    <source>
        <dbReference type="ARBA" id="ARBA00023180"/>
    </source>
</evidence>
<accession>A0AAW1TPD4</accession>
<dbReference type="InterPro" id="IPR036728">
    <property type="entry name" value="PBP_GOBP_sf"/>
</dbReference>
<comment type="similarity">
    <text evidence="2">Belongs to the PBP/GOBP family.</text>
</comment>
<evidence type="ECO:0000256" key="2">
    <source>
        <dbReference type="ARBA" id="ARBA00008098"/>
    </source>
</evidence>
<dbReference type="PANTHER" id="PTHR21364:SF2">
    <property type="entry name" value="GENERAL ODORANT-BINDING PROTEIN 19A"/>
    <property type="match status" value="1"/>
</dbReference>
<dbReference type="Proteomes" id="UP001431783">
    <property type="component" value="Unassembled WGS sequence"/>
</dbReference>
<dbReference type="FunFam" id="1.10.238.20:FF:000001">
    <property type="entry name" value="General odorant-binding protein lush"/>
    <property type="match status" value="1"/>
</dbReference>
<keyword evidence="4" id="KW-0325">Glycoprotein</keyword>
<evidence type="ECO:0000256" key="3">
    <source>
        <dbReference type="ARBA" id="ARBA00022525"/>
    </source>
</evidence>
<feature type="signal peptide" evidence="6">
    <location>
        <begin position="1"/>
        <end position="18"/>
    </location>
</feature>
<dbReference type="Gene3D" id="1.10.238.20">
    <property type="entry name" value="Pheromone/general odorant binding protein domain"/>
    <property type="match status" value="1"/>
</dbReference>
<evidence type="ECO:0000313" key="7">
    <source>
        <dbReference type="EMBL" id="KAK9869630.1"/>
    </source>
</evidence>
<protein>
    <submittedName>
        <fullName evidence="7">Uncharacterized protein</fullName>
    </submittedName>
</protein>
<keyword evidence="6" id="KW-0732">Signal</keyword>
<dbReference type="InterPro" id="IPR006170">
    <property type="entry name" value="PBP/GOBP"/>
</dbReference>
<dbReference type="GO" id="GO:0005576">
    <property type="term" value="C:extracellular region"/>
    <property type="evidence" value="ECO:0007669"/>
    <property type="project" value="UniProtKB-SubCell"/>
</dbReference>
<dbReference type="GO" id="GO:0005549">
    <property type="term" value="F:odorant binding"/>
    <property type="evidence" value="ECO:0007669"/>
    <property type="project" value="InterPro"/>
</dbReference>
<reference evidence="7 8" key="1">
    <citation type="submission" date="2023-03" db="EMBL/GenBank/DDBJ databases">
        <title>Genome insight into feeding habits of ladybird beetles.</title>
        <authorList>
            <person name="Li H.-S."/>
            <person name="Huang Y.-H."/>
            <person name="Pang H."/>
        </authorList>
    </citation>
    <scope>NUCLEOTIDE SEQUENCE [LARGE SCALE GENOMIC DNA]</scope>
    <source>
        <strain evidence="7">SYSU_2023b</strain>
        <tissue evidence="7">Whole body</tissue>
    </source>
</reference>
<feature type="chain" id="PRO_5043934782" evidence="6">
    <location>
        <begin position="19"/>
        <end position="133"/>
    </location>
</feature>
<gene>
    <name evidence="7" type="ORF">WA026_003375</name>
</gene>
<name>A0AAW1TPD4_9CUCU</name>
<evidence type="ECO:0000256" key="5">
    <source>
        <dbReference type="ARBA" id="ARBA00056866"/>
    </source>
</evidence>
<comment type="function">
    <text evidence="5">May be a carrier protein for lipids.</text>
</comment>
<comment type="caution">
    <text evidence="7">The sequence shown here is derived from an EMBL/GenBank/DDBJ whole genome shotgun (WGS) entry which is preliminary data.</text>
</comment>
<dbReference type="GO" id="GO:0007608">
    <property type="term" value="P:sensory perception of smell"/>
    <property type="evidence" value="ECO:0007669"/>
    <property type="project" value="UniProtKB-ARBA"/>
</dbReference>
<organism evidence="7 8">
    <name type="scientific">Henosepilachna vigintioctopunctata</name>
    <dbReference type="NCBI Taxonomy" id="420089"/>
    <lineage>
        <taxon>Eukaryota</taxon>
        <taxon>Metazoa</taxon>
        <taxon>Ecdysozoa</taxon>
        <taxon>Arthropoda</taxon>
        <taxon>Hexapoda</taxon>
        <taxon>Insecta</taxon>
        <taxon>Pterygota</taxon>
        <taxon>Neoptera</taxon>
        <taxon>Endopterygota</taxon>
        <taxon>Coleoptera</taxon>
        <taxon>Polyphaga</taxon>
        <taxon>Cucujiformia</taxon>
        <taxon>Coccinelloidea</taxon>
        <taxon>Coccinellidae</taxon>
        <taxon>Epilachninae</taxon>
        <taxon>Epilachnini</taxon>
        <taxon>Henosepilachna</taxon>
    </lineage>
</organism>
<dbReference type="AlphaFoldDB" id="A0AAW1TPD4"/>
<evidence type="ECO:0000313" key="8">
    <source>
        <dbReference type="Proteomes" id="UP001431783"/>
    </source>
</evidence>
<dbReference type="EMBL" id="JARQZJ010000001">
    <property type="protein sequence ID" value="KAK9869630.1"/>
    <property type="molecule type" value="Genomic_DNA"/>
</dbReference>
<evidence type="ECO:0000256" key="1">
    <source>
        <dbReference type="ARBA" id="ARBA00004613"/>
    </source>
</evidence>
<evidence type="ECO:0000256" key="6">
    <source>
        <dbReference type="SAM" id="SignalP"/>
    </source>
</evidence>
<dbReference type="SMART" id="SM00708">
    <property type="entry name" value="PhBP"/>
    <property type="match status" value="1"/>
</dbReference>
<comment type="subcellular location">
    <subcellularLocation>
        <location evidence="1">Secreted</location>
    </subcellularLocation>
</comment>
<keyword evidence="3" id="KW-0964">Secreted</keyword>
<dbReference type="SUPFAM" id="SSF47565">
    <property type="entry name" value="Insect pheromone/odorant-binding proteins"/>
    <property type="match status" value="1"/>
</dbReference>
<proteinExistence type="inferred from homology"/>
<sequence>MLKLFFVFLSVFFHSIWSFDEDMQELIKNLHTTCVGEVGVQEELISRAQKGDFADVEELKCYTKCIFDQLAIADENGVADPEAALAVIPANMQATADPIIRKCTALRGSNPCDNVFVAMKCWYHESPETYFMP</sequence>
<dbReference type="PANTHER" id="PTHR21364">
    <property type="entry name" value="GENERAL ODORANT-BINDING PROTEIN 19A"/>
    <property type="match status" value="1"/>
</dbReference>
<dbReference type="Pfam" id="PF01395">
    <property type="entry name" value="PBP_GOBP"/>
    <property type="match status" value="1"/>
</dbReference>